<dbReference type="Proteomes" id="UP000631553">
    <property type="component" value="Unassembled WGS sequence"/>
</dbReference>
<dbReference type="InterPro" id="IPR027417">
    <property type="entry name" value="P-loop_NTPase"/>
</dbReference>
<comment type="caution">
    <text evidence="1">The sequence shown here is derived from an EMBL/GenBank/DDBJ whole genome shotgun (WGS) entry which is preliminary data.</text>
</comment>
<dbReference type="PANTHER" id="PTHR10285">
    <property type="entry name" value="URIDINE KINASE"/>
    <property type="match status" value="1"/>
</dbReference>
<keyword evidence="1" id="KW-0418">Kinase</keyword>
<evidence type="ECO:0000313" key="1">
    <source>
        <dbReference type="EMBL" id="NYF60073.1"/>
    </source>
</evidence>
<reference evidence="1 2" key="1">
    <citation type="submission" date="2020-07" db="EMBL/GenBank/DDBJ databases">
        <title>Sequencing the genomes of 1000 actinobacteria strains.</title>
        <authorList>
            <person name="Klenk H.-P."/>
        </authorList>
    </citation>
    <scope>NUCLEOTIDE SEQUENCE [LARGE SCALE GENOMIC DNA]</scope>
    <source>
        <strain evidence="1 2">DSM 43814</strain>
    </source>
</reference>
<dbReference type="SUPFAM" id="SSF52540">
    <property type="entry name" value="P-loop containing nucleoside triphosphate hydrolases"/>
    <property type="match status" value="1"/>
</dbReference>
<organism evidence="1 2">
    <name type="scientific">Micromonospora purpureochromogenes</name>
    <dbReference type="NCBI Taxonomy" id="47872"/>
    <lineage>
        <taxon>Bacteria</taxon>
        <taxon>Bacillati</taxon>
        <taxon>Actinomycetota</taxon>
        <taxon>Actinomycetes</taxon>
        <taxon>Micromonosporales</taxon>
        <taxon>Micromonosporaceae</taxon>
        <taxon>Micromonospora</taxon>
    </lineage>
</organism>
<dbReference type="EMBL" id="JACCCQ010000001">
    <property type="protein sequence ID" value="NYF60073.1"/>
    <property type="molecule type" value="Genomic_DNA"/>
</dbReference>
<evidence type="ECO:0000313" key="2">
    <source>
        <dbReference type="Proteomes" id="UP000631553"/>
    </source>
</evidence>
<sequence length="222" mass="24826">MDLVGRLAAVVTDLSRVQDRVLVGVDGPDAAGKTTLANHLAAALQVPTLRASIDGFHQPRQQRYQRGELSADGYYRDSFDYPALRGDCLTPFSRGAARVLTGRYDYKADAGHPVHAAEVPARAVLVFDGVFLLREQLRDLWTLSVYLRVSPQETLRRARIRDVDLFGSPEEIERRYLGRYLPGQALYRSEVDPEAVAHVLVDNERADVPTVERWVVCVPEAQ</sequence>
<dbReference type="Gene3D" id="3.40.50.300">
    <property type="entry name" value="P-loop containing nucleotide triphosphate hydrolases"/>
    <property type="match status" value="1"/>
</dbReference>
<accession>A0ABX2RXY3</accession>
<protein>
    <submittedName>
        <fullName evidence="1">Uridine kinase</fullName>
        <ecNumber evidence="1">2.7.1.48</ecNumber>
    </submittedName>
</protein>
<keyword evidence="1" id="KW-0808">Transferase</keyword>
<gene>
    <name evidence="1" type="ORF">HDA35_005904</name>
</gene>
<dbReference type="RefSeq" id="WP_179805644.1">
    <property type="nucleotide sequence ID" value="NZ_JACCCQ010000001.1"/>
</dbReference>
<proteinExistence type="predicted"/>
<dbReference type="GO" id="GO:0004849">
    <property type="term" value="F:uridine kinase activity"/>
    <property type="evidence" value="ECO:0007669"/>
    <property type="project" value="UniProtKB-EC"/>
</dbReference>
<dbReference type="EC" id="2.7.1.48" evidence="1"/>
<keyword evidence="2" id="KW-1185">Reference proteome</keyword>
<name>A0ABX2RXY3_9ACTN</name>